<evidence type="ECO:0000313" key="2">
    <source>
        <dbReference type="EMBL" id="WAT93999.1"/>
    </source>
</evidence>
<dbReference type="Proteomes" id="UP001156560">
    <property type="component" value="Plasmid pHLD"/>
</dbReference>
<keyword evidence="2" id="KW-0614">Plasmid</keyword>
<geneLocation type="plasmid" evidence="2 3">
    <name>pHLD</name>
</geneLocation>
<dbReference type="RefSeq" id="WP_228085971.1">
    <property type="nucleotide sequence ID" value="NZ_CP097872.1"/>
</dbReference>
<organism evidence="2 3">
    <name type="scientific">Vibrio parahaemolyticus</name>
    <dbReference type="NCBI Taxonomy" id="670"/>
    <lineage>
        <taxon>Bacteria</taxon>
        <taxon>Pseudomonadati</taxon>
        <taxon>Pseudomonadota</taxon>
        <taxon>Gammaproteobacteria</taxon>
        <taxon>Vibrionales</taxon>
        <taxon>Vibrionaceae</taxon>
        <taxon>Vibrio</taxon>
    </lineage>
</organism>
<reference evidence="2" key="1">
    <citation type="submission" date="2022-12" db="EMBL/GenBank/DDBJ databases">
        <title>Vibrio parahaemolyticus become highly virulent by producing novel Tc toxins.</title>
        <authorList>
            <person name="Yang F."/>
            <person name="You Y."/>
            <person name="Lai Q."/>
            <person name="Xu L."/>
            <person name="Li F."/>
        </authorList>
    </citation>
    <scope>NUCLEOTIDE SEQUENCE</scope>
    <source>
        <strain evidence="2">Vp-HL-202005</strain>
        <plasmid evidence="2">pHLD</plasmid>
    </source>
</reference>
<feature type="compositionally biased region" description="Basic and acidic residues" evidence="1">
    <location>
        <begin position="22"/>
        <end position="52"/>
    </location>
</feature>
<name>A0AA47JNE4_VIBPH</name>
<gene>
    <name evidence="2" type="ORF">O1Q84_27945</name>
</gene>
<feature type="compositionally biased region" description="Basic residues" evidence="1">
    <location>
        <begin position="1"/>
        <end position="12"/>
    </location>
</feature>
<dbReference type="EMBL" id="CP114199">
    <property type="protein sequence ID" value="WAT93999.1"/>
    <property type="molecule type" value="Genomic_DNA"/>
</dbReference>
<proteinExistence type="predicted"/>
<dbReference type="AlphaFoldDB" id="A0AA47JNE4"/>
<protein>
    <submittedName>
        <fullName evidence="2">Uncharacterized protein</fullName>
    </submittedName>
</protein>
<evidence type="ECO:0000313" key="3">
    <source>
        <dbReference type="Proteomes" id="UP001156560"/>
    </source>
</evidence>
<feature type="region of interest" description="Disordered" evidence="1">
    <location>
        <begin position="1"/>
        <end position="52"/>
    </location>
</feature>
<sequence length="448" mass="48419">MPHKFLDKKKKTLSSSGGGYKPLHDEESLKKTPLREETVRERAARQRRERQAELTFSQEDYERWERNRERVIAERQQVTFELGWMQSPVTQSQAELWESLFTSETTDEQKQTIKQCNVHLNDPVRQGEIVLLPTTKPQTSEDQSLLDKWLEEAKIASAELSKLLDEEVATLNRHFELFSHQLDERIRKDGLPTDFYAQVATGVGATSALVEQNLKNIQNVLLEINDLYVSQVAMASRTGGMGMSHGAFVADRADLFKKLDGSFAMLSKRSVQLPIYTQIKRNLKLSTKSVIHNADEILKTGFVKELGKRIANIAKGISAARGLGYVGLVVGAASGMSSIYEACKVDGSGNCGKTTTREVVGFIGGVVGGIQGGNVGVGLAVTAVSGIALVIGVTASAPVLAVAAIGGAVAGGFVGGVAGGATGKAIGDGLYFLYENAIEIVSEIEATF</sequence>
<accession>A0AA47JNE4</accession>
<evidence type="ECO:0000256" key="1">
    <source>
        <dbReference type="SAM" id="MobiDB-lite"/>
    </source>
</evidence>